<accession>A0A3G5A8A4</accession>
<proteinExistence type="predicted"/>
<dbReference type="InterPro" id="IPR038255">
    <property type="entry name" value="PBS_linker_sf"/>
</dbReference>
<dbReference type="Gene3D" id="3.40.50.2000">
    <property type="entry name" value="Glycogen Phosphorylase B"/>
    <property type="match status" value="1"/>
</dbReference>
<dbReference type="SUPFAM" id="SSF53756">
    <property type="entry name" value="UDP-Glycosyltransferase/glycogen phosphorylase"/>
    <property type="match status" value="1"/>
</dbReference>
<organism evidence="2">
    <name type="scientific">Hyperionvirus sp</name>
    <dbReference type="NCBI Taxonomy" id="2487770"/>
    <lineage>
        <taxon>Viruses</taxon>
        <taxon>Varidnaviria</taxon>
        <taxon>Bamfordvirae</taxon>
        <taxon>Nucleocytoviricota</taxon>
        <taxon>Megaviricetes</taxon>
        <taxon>Imitervirales</taxon>
        <taxon>Mimiviridae</taxon>
        <taxon>Klosneuvirinae</taxon>
    </lineage>
</organism>
<dbReference type="Gene3D" id="1.10.3130.20">
    <property type="entry name" value="Phycobilisome linker domain"/>
    <property type="match status" value="1"/>
</dbReference>
<protein>
    <recommendedName>
        <fullName evidence="1">DUF4214 domain-containing protein</fullName>
    </recommendedName>
</protein>
<gene>
    <name evidence="2" type="ORF">Hyperionvirus7_77</name>
</gene>
<evidence type="ECO:0000313" key="2">
    <source>
        <dbReference type="EMBL" id="AYV83506.1"/>
    </source>
</evidence>
<reference evidence="2" key="1">
    <citation type="submission" date="2018-10" db="EMBL/GenBank/DDBJ databases">
        <title>Hidden diversity of soil giant viruses.</title>
        <authorList>
            <person name="Schulz F."/>
            <person name="Alteio L."/>
            <person name="Goudeau D."/>
            <person name="Ryan E.M."/>
            <person name="Malmstrom R.R."/>
            <person name="Blanchard J."/>
            <person name="Woyke T."/>
        </authorList>
    </citation>
    <scope>NUCLEOTIDE SEQUENCE</scope>
    <source>
        <strain evidence="2">HYV1</strain>
    </source>
</reference>
<name>A0A3G5A8A4_9VIRU</name>
<sequence length="417" mass="48916">MPNLKKSMNLVLFNLVQLYMTNNIQRLIRKVYRQLLFREPDKQGYNHWFSLLYKKKLNEITFTQAIKSSDEYKKLPKDPREFIKFAYRSILKRDGDEKGIEDHMNMITGKLIDRDHIADNFYNNDEHKKNIIMGMPMFHADENAMISELIPKDVKVISWARDPISSKPLEDTWKLCDCIVIPLGWEKFYLEDKPFISTICDRFSPDVILNTSKHRNFRGYISVSVEWYDFCLKHQIPCLNILRKYAYTLTDVVPLNISCICRNVVSLINLYQSRLPVCYEKFQQIKKRIGQKFNVEFYDAFIPGRGIDDKKALLNARYLLHVKRSGHVCNAVVKALALGVPVIMDTETYEIGRYRSYIKHGLNGIVFKNVDELIKLMLSNDEESMFIKMKNYCLSTCADYHLPHTDEKKGTMIDLAN</sequence>
<evidence type="ECO:0000259" key="1">
    <source>
        <dbReference type="Pfam" id="PF13946"/>
    </source>
</evidence>
<dbReference type="InterPro" id="IPR025282">
    <property type="entry name" value="DUF4214"/>
</dbReference>
<dbReference type="EMBL" id="MK072389">
    <property type="protein sequence ID" value="AYV83506.1"/>
    <property type="molecule type" value="Genomic_DNA"/>
</dbReference>
<feature type="domain" description="DUF4214" evidence="1">
    <location>
        <begin position="66"/>
        <end position="130"/>
    </location>
</feature>
<dbReference type="Pfam" id="PF13946">
    <property type="entry name" value="DUF4214"/>
    <property type="match status" value="1"/>
</dbReference>